<evidence type="ECO:0000313" key="2">
    <source>
        <dbReference type="EMBL" id="WTY94006.1"/>
    </source>
</evidence>
<dbReference type="AlphaFoldDB" id="A0AAU3GQ88"/>
<accession>A0AAU3GQ88</accession>
<feature type="chain" id="PRO_5043536206" description="Secreted protein" evidence="1">
    <location>
        <begin position="29"/>
        <end position="207"/>
    </location>
</feature>
<evidence type="ECO:0008006" key="3">
    <source>
        <dbReference type="Google" id="ProtNLM"/>
    </source>
</evidence>
<protein>
    <recommendedName>
        <fullName evidence="3">Secreted protein</fullName>
    </recommendedName>
</protein>
<sequence length="207" mass="20584">MRNTLRKIAIATGVASAALVLGTTQAMAAPATTWTVSPDPAPFTAVSTNTVLEAGGIPMTCPEAGAGGTGFSATGNPGHVADIESAYFGTSAAPCTSILGPVAPVTSTSPPWRIQAVDYDDATGVTTGYIDNISAEVTVLSCTFTVSGEVNATYANDTDVLSVEAGGDHVLNVSDATAGCAGLIEDGMNPSFTGDYAVDGVDSIVGS</sequence>
<reference evidence="2" key="1">
    <citation type="submission" date="2022-10" db="EMBL/GenBank/DDBJ databases">
        <title>The complete genomes of actinobacterial strains from the NBC collection.</title>
        <authorList>
            <person name="Joergensen T.S."/>
            <person name="Alvarez Arevalo M."/>
            <person name="Sterndorff E.B."/>
            <person name="Faurdal D."/>
            <person name="Vuksanovic O."/>
            <person name="Mourched A.-S."/>
            <person name="Charusanti P."/>
            <person name="Shaw S."/>
            <person name="Blin K."/>
            <person name="Weber T."/>
        </authorList>
    </citation>
    <scope>NUCLEOTIDE SEQUENCE</scope>
    <source>
        <strain evidence="2">NBC_01401</strain>
    </source>
</reference>
<organism evidence="2">
    <name type="scientific">Streptomyces sp. NBC_01401</name>
    <dbReference type="NCBI Taxonomy" id="2903854"/>
    <lineage>
        <taxon>Bacteria</taxon>
        <taxon>Bacillati</taxon>
        <taxon>Actinomycetota</taxon>
        <taxon>Actinomycetes</taxon>
        <taxon>Kitasatosporales</taxon>
        <taxon>Streptomycetaceae</taxon>
        <taxon>Streptomyces</taxon>
    </lineage>
</organism>
<evidence type="ECO:0000256" key="1">
    <source>
        <dbReference type="SAM" id="SignalP"/>
    </source>
</evidence>
<name>A0AAU3GQ88_9ACTN</name>
<proteinExistence type="predicted"/>
<keyword evidence="1" id="KW-0732">Signal</keyword>
<dbReference type="EMBL" id="CP109535">
    <property type="protein sequence ID" value="WTY94006.1"/>
    <property type="molecule type" value="Genomic_DNA"/>
</dbReference>
<feature type="signal peptide" evidence="1">
    <location>
        <begin position="1"/>
        <end position="28"/>
    </location>
</feature>
<gene>
    <name evidence="2" type="ORF">OG626_03415</name>
</gene>